<dbReference type="Proteomes" id="UP000747542">
    <property type="component" value="Unassembled WGS sequence"/>
</dbReference>
<name>A0A8J5MPD1_HOMAM</name>
<feature type="region of interest" description="Disordered" evidence="1">
    <location>
        <begin position="1"/>
        <end position="37"/>
    </location>
</feature>
<organism evidence="2 3">
    <name type="scientific">Homarus americanus</name>
    <name type="common">American lobster</name>
    <dbReference type="NCBI Taxonomy" id="6706"/>
    <lineage>
        <taxon>Eukaryota</taxon>
        <taxon>Metazoa</taxon>
        <taxon>Ecdysozoa</taxon>
        <taxon>Arthropoda</taxon>
        <taxon>Crustacea</taxon>
        <taxon>Multicrustacea</taxon>
        <taxon>Malacostraca</taxon>
        <taxon>Eumalacostraca</taxon>
        <taxon>Eucarida</taxon>
        <taxon>Decapoda</taxon>
        <taxon>Pleocyemata</taxon>
        <taxon>Astacidea</taxon>
        <taxon>Nephropoidea</taxon>
        <taxon>Nephropidae</taxon>
        <taxon>Homarus</taxon>
    </lineage>
</organism>
<dbReference type="EMBL" id="JAHLQT010034478">
    <property type="protein sequence ID" value="KAG7158735.1"/>
    <property type="molecule type" value="Genomic_DNA"/>
</dbReference>
<feature type="compositionally biased region" description="Basic residues" evidence="1">
    <location>
        <begin position="1"/>
        <end position="13"/>
    </location>
</feature>
<feature type="region of interest" description="Disordered" evidence="1">
    <location>
        <begin position="58"/>
        <end position="98"/>
    </location>
</feature>
<comment type="caution">
    <text evidence="2">The sequence shown here is derived from an EMBL/GenBank/DDBJ whole genome shotgun (WGS) entry which is preliminary data.</text>
</comment>
<evidence type="ECO:0000313" key="2">
    <source>
        <dbReference type="EMBL" id="KAG7158735.1"/>
    </source>
</evidence>
<evidence type="ECO:0000313" key="3">
    <source>
        <dbReference type="Proteomes" id="UP000747542"/>
    </source>
</evidence>
<protein>
    <submittedName>
        <fullName evidence="2">Uncharacterized protein</fullName>
    </submittedName>
</protein>
<dbReference type="AlphaFoldDB" id="A0A8J5MPD1"/>
<reference evidence="2" key="1">
    <citation type="journal article" date="2021" name="Sci. Adv.">
        <title>The American lobster genome reveals insights on longevity, neural, and immune adaptations.</title>
        <authorList>
            <person name="Polinski J.M."/>
            <person name="Zimin A.V."/>
            <person name="Clark K.F."/>
            <person name="Kohn A.B."/>
            <person name="Sadowski N."/>
            <person name="Timp W."/>
            <person name="Ptitsyn A."/>
            <person name="Khanna P."/>
            <person name="Romanova D.Y."/>
            <person name="Williams P."/>
            <person name="Greenwood S.J."/>
            <person name="Moroz L.L."/>
            <person name="Walt D.R."/>
            <person name="Bodnar A.G."/>
        </authorList>
    </citation>
    <scope>NUCLEOTIDE SEQUENCE</scope>
    <source>
        <strain evidence="2">GMGI-L3</strain>
    </source>
</reference>
<evidence type="ECO:0000256" key="1">
    <source>
        <dbReference type="SAM" id="MobiDB-lite"/>
    </source>
</evidence>
<sequence>MGNSRCRGRRGRGSRLSGPTNKDALEKLKSSPTSFTHPAVAQDKLISYQDQMTGGYITTTTRKQKAISPPPDERRLHHHHHHHQMTEGYITTTTTTTR</sequence>
<keyword evidence="3" id="KW-1185">Reference proteome</keyword>
<proteinExistence type="predicted"/>
<gene>
    <name evidence="2" type="ORF">Hamer_G011406</name>
</gene>
<accession>A0A8J5MPD1</accession>